<proteinExistence type="predicted"/>
<gene>
    <name evidence="1" type="ORF">DC3_20120</name>
</gene>
<organism evidence="1 2">
    <name type="scientific">Deinococcus cellulosilyticus (strain DSM 18568 / NBRC 106333 / KACC 11606 / 5516J-15)</name>
    <dbReference type="NCBI Taxonomy" id="1223518"/>
    <lineage>
        <taxon>Bacteria</taxon>
        <taxon>Thermotogati</taxon>
        <taxon>Deinococcota</taxon>
        <taxon>Deinococci</taxon>
        <taxon>Deinococcales</taxon>
        <taxon>Deinococcaceae</taxon>
        <taxon>Deinococcus</taxon>
    </lineage>
</organism>
<name>A0A511N1L5_DEIC1</name>
<dbReference type="RefSeq" id="WP_146884190.1">
    <property type="nucleotide sequence ID" value="NZ_BJXB01000007.1"/>
</dbReference>
<dbReference type="AlphaFoldDB" id="A0A511N1L5"/>
<sequence>MPVYSSPESFQQVLTEVLSRSQHSDAAHNLRKAQMSVCFVYTQPELVLLMDGKTPTDNGDPIRFQFGPVSSPPDVTFTQLGDVGHRFWSGSLNVPGALARGQIKASGSIAKALKLLPLMPPLFKTYCTVLQEQGMGDLIP</sequence>
<keyword evidence="2" id="KW-1185">Reference proteome</keyword>
<dbReference type="InterPro" id="IPR036527">
    <property type="entry name" value="SCP2_sterol-bd_dom_sf"/>
</dbReference>
<dbReference type="EMBL" id="BJXB01000007">
    <property type="protein sequence ID" value="GEM46377.1"/>
    <property type="molecule type" value="Genomic_DNA"/>
</dbReference>
<dbReference type="SUPFAM" id="SSF55718">
    <property type="entry name" value="SCP-like"/>
    <property type="match status" value="1"/>
</dbReference>
<comment type="caution">
    <text evidence="1">The sequence shown here is derived from an EMBL/GenBank/DDBJ whole genome shotgun (WGS) entry which is preliminary data.</text>
</comment>
<evidence type="ECO:0000313" key="1">
    <source>
        <dbReference type="EMBL" id="GEM46377.1"/>
    </source>
</evidence>
<reference evidence="1 2" key="1">
    <citation type="submission" date="2019-07" db="EMBL/GenBank/DDBJ databases">
        <title>Whole genome shotgun sequence of Deinococcus cellulosilyticus NBRC 106333.</title>
        <authorList>
            <person name="Hosoyama A."/>
            <person name="Uohara A."/>
            <person name="Ohji S."/>
            <person name="Ichikawa N."/>
        </authorList>
    </citation>
    <scope>NUCLEOTIDE SEQUENCE [LARGE SCALE GENOMIC DNA]</scope>
    <source>
        <strain evidence="1 2">NBRC 106333</strain>
    </source>
</reference>
<dbReference type="OrthoDB" id="69985at2"/>
<dbReference type="Gene3D" id="3.30.1050.10">
    <property type="entry name" value="SCP2 sterol-binding domain"/>
    <property type="match status" value="1"/>
</dbReference>
<accession>A0A511N1L5</accession>
<dbReference type="Proteomes" id="UP000321306">
    <property type="component" value="Unassembled WGS sequence"/>
</dbReference>
<evidence type="ECO:0000313" key="2">
    <source>
        <dbReference type="Proteomes" id="UP000321306"/>
    </source>
</evidence>
<evidence type="ECO:0008006" key="3">
    <source>
        <dbReference type="Google" id="ProtNLM"/>
    </source>
</evidence>
<protein>
    <recommendedName>
        <fullName evidence="3">SCP2 domain-containing protein</fullName>
    </recommendedName>
</protein>